<feature type="transmembrane region" description="Helical" evidence="8">
    <location>
        <begin position="143"/>
        <end position="165"/>
    </location>
</feature>
<keyword evidence="7 8" id="KW-0472">Membrane</keyword>
<evidence type="ECO:0000256" key="8">
    <source>
        <dbReference type="RuleBase" id="RU365092"/>
    </source>
</evidence>
<comment type="subcellular location">
    <subcellularLocation>
        <location evidence="1 8">Cell membrane</location>
        <topology evidence="1 8">Multi-pass membrane protein</topology>
    </subcellularLocation>
</comment>
<keyword evidence="4 8" id="KW-1003">Cell membrane</keyword>
<dbReference type="OrthoDB" id="9761056at2"/>
<evidence type="ECO:0000256" key="5">
    <source>
        <dbReference type="ARBA" id="ARBA00022692"/>
    </source>
</evidence>
<dbReference type="GO" id="GO:0005886">
    <property type="term" value="C:plasma membrane"/>
    <property type="evidence" value="ECO:0007669"/>
    <property type="project" value="UniProtKB-SubCell"/>
</dbReference>
<keyword evidence="3 8" id="KW-0813">Transport</keyword>
<dbReference type="GO" id="GO:0015129">
    <property type="term" value="F:lactate transmembrane transporter activity"/>
    <property type="evidence" value="ECO:0007669"/>
    <property type="project" value="UniProtKB-UniRule"/>
</dbReference>
<evidence type="ECO:0000256" key="2">
    <source>
        <dbReference type="ARBA" id="ARBA00010100"/>
    </source>
</evidence>
<dbReference type="PANTHER" id="PTHR30003">
    <property type="entry name" value="L-LACTATE PERMEASE"/>
    <property type="match status" value="1"/>
</dbReference>
<comment type="similarity">
    <text evidence="2 8">Belongs to the lactate permease family.</text>
</comment>
<dbReference type="Pfam" id="PF02652">
    <property type="entry name" value="Lactate_perm"/>
    <property type="match status" value="2"/>
</dbReference>
<dbReference type="PANTHER" id="PTHR30003:SF0">
    <property type="entry name" value="GLYCOLATE PERMEASE GLCA-RELATED"/>
    <property type="match status" value="1"/>
</dbReference>
<dbReference type="GO" id="GO:0015295">
    <property type="term" value="F:solute:proton symporter activity"/>
    <property type="evidence" value="ECO:0007669"/>
    <property type="project" value="TreeGrafter"/>
</dbReference>
<dbReference type="KEGG" id="orn:DV701_06055"/>
<evidence type="ECO:0000256" key="4">
    <source>
        <dbReference type="ARBA" id="ARBA00022475"/>
    </source>
</evidence>
<sequence>MRFLAALAPIVLVLVLLVVRVPSMRAGVVGLVGALVVGATAFPIGRPEALAVLGDMGPLVVEIAVILLGGVGLAQVMTRGGAQGRIAEWLEEAERGADRTLTLLLLVFGLTPFMESVTGFGLGVVITAPLLVRLGLTPVRAVVTGMLGMVLVPWGSMAPGLLVAAQLGGQDFVELGVWTAVLTLPVLVVGMVGVLALNVGRPRPPQLLLATVVVLVQWAVLIPSNLLGPPLAGVLASAAIIALLLGVTRLARGPLPPVTRELLTALVPYVVLVAGILAATALLALAGDGTPGWITSPALWLVVAAAVATATVDLPSADRWALVAGTLRRWVPIAGNAIVFMLIGIVMAGTGMAEHLAVTAAGAGYGFVAAVPAVGALGGYLTGSNTGSAAMFSAATTNGAATLGADPLVALAGQNVAGSIAIIASPPRVALATGVVLEPGERLPPRAVAVLLGVVLASTVILGLVVLALA</sequence>
<evidence type="ECO:0000313" key="10">
    <source>
        <dbReference type="Proteomes" id="UP000253790"/>
    </source>
</evidence>
<feature type="transmembrane region" description="Helical" evidence="8">
    <location>
        <begin position="263"/>
        <end position="286"/>
    </location>
</feature>
<evidence type="ECO:0000256" key="6">
    <source>
        <dbReference type="ARBA" id="ARBA00022989"/>
    </source>
</evidence>
<evidence type="ECO:0000256" key="1">
    <source>
        <dbReference type="ARBA" id="ARBA00004651"/>
    </source>
</evidence>
<evidence type="ECO:0000256" key="7">
    <source>
        <dbReference type="ARBA" id="ARBA00023136"/>
    </source>
</evidence>
<feature type="transmembrane region" description="Helical" evidence="8">
    <location>
        <begin position="298"/>
        <end position="317"/>
    </location>
</feature>
<dbReference type="AlphaFoldDB" id="A0A345NSE9"/>
<evidence type="ECO:0000313" key="9">
    <source>
        <dbReference type="EMBL" id="AXH97957.1"/>
    </source>
</evidence>
<protein>
    <recommendedName>
        <fullName evidence="8">L-lactate permease</fullName>
    </recommendedName>
</protein>
<feature type="transmembrane region" description="Helical" evidence="8">
    <location>
        <begin position="356"/>
        <end position="381"/>
    </location>
</feature>
<feature type="transmembrane region" description="Helical" evidence="8">
    <location>
        <begin position="447"/>
        <end position="469"/>
    </location>
</feature>
<feature type="transmembrane region" description="Helical" evidence="8">
    <location>
        <begin position="207"/>
        <end position="226"/>
    </location>
</feature>
<keyword evidence="10" id="KW-1185">Reference proteome</keyword>
<feature type="transmembrane region" description="Helical" evidence="8">
    <location>
        <begin position="232"/>
        <end position="251"/>
    </location>
</feature>
<dbReference type="EMBL" id="CP031229">
    <property type="protein sequence ID" value="AXH97957.1"/>
    <property type="molecule type" value="Genomic_DNA"/>
</dbReference>
<comment type="caution">
    <text evidence="8">Lacks conserved residue(s) required for the propagation of feature annotation.</text>
</comment>
<dbReference type="InterPro" id="IPR003804">
    <property type="entry name" value="Lactate_perm"/>
</dbReference>
<organism evidence="9 10">
    <name type="scientific">Ornithinimicrobium avium</name>
    <dbReference type="NCBI Taxonomy" id="2283195"/>
    <lineage>
        <taxon>Bacteria</taxon>
        <taxon>Bacillati</taxon>
        <taxon>Actinomycetota</taxon>
        <taxon>Actinomycetes</taxon>
        <taxon>Micrococcales</taxon>
        <taxon>Ornithinimicrobiaceae</taxon>
        <taxon>Ornithinimicrobium</taxon>
    </lineage>
</organism>
<dbReference type="Proteomes" id="UP000253790">
    <property type="component" value="Chromosome"/>
</dbReference>
<keyword evidence="5 8" id="KW-0812">Transmembrane</keyword>
<keyword evidence="6 8" id="KW-1133">Transmembrane helix</keyword>
<gene>
    <name evidence="9" type="ORF">DV701_06055</name>
</gene>
<proteinExistence type="inferred from homology"/>
<name>A0A345NSE9_9MICO</name>
<feature type="transmembrane region" description="Helical" evidence="8">
    <location>
        <begin position="58"/>
        <end position="76"/>
    </location>
</feature>
<reference evidence="9 10" key="1">
    <citation type="submission" date="2018-07" db="EMBL/GenBank/DDBJ databases">
        <title>Complete genome sequencing of Ornithinimicrobium sp. AMA3305.</title>
        <authorList>
            <person name="Bae J.-W."/>
        </authorList>
    </citation>
    <scope>NUCLEOTIDE SEQUENCE [LARGE SCALE GENOMIC DNA]</scope>
    <source>
        <strain evidence="9 10">AMA3305</strain>
    </source>
</reference>
<evidence type="ECO:0000256" key="3">
    <source>
        <dbReference type="ARBA" id="ARBA00022448"/>
    </source>
</evidence>
<accession>A0A345NSE9</accession>
<feature type="transmembrane region" description="Helical" evidence="8">
    <location>
        <begin position="177"/>
        <end position="200"/>
    </location>
</feature>
<comment type="function">
    <text evidence="8">Uptake of L-lactate across the membrane. Can also transport D-lactate and glycolate.</text>
</comment>
<feature type="transmembrane region" description="Helical" evidence="8">
    <location>
        <begin position="329"/>
        <end position="350"/>
    </location>
</feature>